<gene>
    <name evidence="5" type="ORF">AA314_02334</name>
    <name evidence="6" type="ORF">ATI61_120107</name>
</gene>
<keyword evidence="1 3" id="KW-0732">Signal</keyword>
<dbReference type="Gene3D" id="2.60.40.760">
    <property type="entry name" value="Expansin, cellulose-binding-like domain"/>
    <property type="match status" value="1"/>
</dbReference>
<protein>
    <submittedName>
        <fullName evidence="6">Expansin (Peptidoglycan-binding protein)</fullName>
    </submittedName>
    <submittedName>
        <fullName evidence="5">Extracellular endoglucanase</fullName>
    </submittedName>
</protein>
<dbReference type="EMBL" id="CP011509">
    <property type="protein sequence ID" value="AKJ00708.1"/>
    <property type="molecule type" value="Genomic_DNA"/>
</dbReference>
<proteinExistence type="predicted"/>
<dbReference type="Proteomes" id="UP000256345">
    <property type="component" value="Unassembled WGS sequence"/>
</dbReference>
<reference evidence="6 8" key="2">
    <citation type="submission" date="2018-08" db="EMBL/GenBank/DDBJ databases">
        <title>Genomic Encyclopedia of Archaeal and Bacterial Type Strains, Phase II (KMG-II): from individual species to whole genera.</title>
        <authorList>
            <person name="Goeker M."/>
        </authorList>
    </citation>
    <scope>NUCLEOTIDE SEQUENCE [LARGE SCALE GENOMIC DNA]</scope>
    <source>
        <strain evidence="6 8">DSM 2261</strain>
    </source>
</reference>
<feature type="region of interest" description="Disordered" evidence="2">
    <location>
        <begin position="26"/>
        <end position="100"/>
    </location>
</feature>
<dbReference type="PROSITE" id="PS50842">
    <property type="entry name" value="EXPANSIN_EG45"/>
    <property type="match status" value="1"/>
</dbReference>
<dbReference type="InterPro" id="IPR051477">
    <property type="entry name" value="Expansin_CellWall"/>
</dbReference>
<feature type="domain" description="Expansin-like EG45" evidence="4">
    <location>
        <begin position="119"/>
        <end position="209"/>
    </location>
</feature>
<feature type="signal peptide" evidence="3">
    <location>
        <begin position="1"/>
        <end position="26"/>
    </location>
</feature>
<dbReference type="InterPro" id="IPR036749">
    <property type="entry name" value="Expansin_CBD_sf"/>
</dbReference>
<keyword evidence="8" id="KW-1185">Reference proteome</keyword>
<dbReference type="SUPFAM" id="SSF50685">
    <property type="entry name" value="Barwin-like endoglucanases"/>
    <property type="match status" value="1"/>
</dbReference>
<dbReference type="InterPro" id="IPR036908">
    <property type="entry name" value="RlpA-like_sf"/>
</dbReference>
<dbReference type="CDD" id="cd22272">
    <property type="entry name" value="DPBB_EXLX1-like"/>
    <property type="match status" value="1"/>
</dbReference>
<dbReference type="InterPro" id="IPR007112">
    <property type="entry name" value="Expansin/allergen_DPBB_dom"/>
</dbReference>
<evidence type="ECO:0000313" key="5">
    <source>
        <dbReference type="EMBL" id="AKJ00708.1"/>
    </source>
</evidence>
<evidence type="ECO:0000313" key="7">
    <source>
        <dbReference type="Proteomes" id="UP000035579"/>
    </source>
</evidence>
<feature type="compositionally biased region" description="Gly residues" evidence="2">
    <location>
        <begin position="48"/>
        <end position="94"/>
    </location>
</feature>
<evidence type="ECO:0000256" key="2">
    <source>
        <dbReference type="SAM" id="MobiDB-lite"/>
    </source>
</evidence>
<dbReference type="Pfam" id="PF03330">
    <property type="entry name" value="DPBB_1"/>
    <property type="match status" value="1"/>
</dbReference>
<evidence type="ECO:0000313" key="8">
    <source>
        <dbReference type="Proteomes" id="UP000256345"/>
    </source>
</evidence>
<dbReference type="InterPro" id="IPR009009">
    <property type="entry name" value="RlpA-like_DPBB"/>
</dbReference>
<dbReference type="EMBL" id="QUMU01000020">
    <property type="protein sequence ID" value="REG20751.1"/>
    <property type="molecule type" value="Genomic_DNA"/>
</dbReference>
<dbReference type="KEGG" id="age:AA314_02334"/>
<evidence type="ECO:0000256" key="3">
    <source>
        <dbReference type="SAM" id="SignalP"/>
    </source>
</evidence>
<dbReference type="PANTHER" id="PTHR31836">
    <property type="match status" value="1"/>
</dbReference>
<feature type="chain" id="PRO_5042218996" evidence="3">
    <location>
        <begin position="27"/>
        <end position="302"/>
    </location>
</feature>
<dbReference type="Gene3D" id="2.40.40.10">
    <property type="entry name" value="RlpA-like domain"/>
    <property type="match status" value="1"/>
</dbReference>
<organism evidence="5 7">
    <name type="scientific">Archangium gephyra</name>
    <dbReference type="NCBI Taxonomy" id="48"/>
    <lineage>
        <taxon>Bacteria</taxon>
        <taxon>Pseudomonadati</taxon>
        <taxon>Myxococcota</taxon>
        <taxon>Myxococcia</taxon>
        <taxon>Myxococcales</taxon>
        <taxon>Cystobacterineae</taxon>
        <taxon>Archangiaceae</taxon>
        <taxon>Archangium</taxon>
    </lineage>
</organism>
<evidence type="ECO:0000313" key="6">
    <source>
        <dbReference type="EMBL" id="REG20751.1"/>
    </source>
</evidence>
<reference evidence="5 7" key="1">
    <citation type="submission" date="2015-05" db="EMBL/GenBank/DDBJ databases">
        <title>Genome assembly of Archangium gephyra DSM 2261.</title>
        <authorList>
            <person name="Sharma G."/>
            <person name="Subramanian S."/>
        </authorList>
    </citation>
    <scope>NUCLEOTIDE SEQUENCE [LARGE SCALE GENOMIC DNA]</scope>
    <source>
        <strain evidence="5 7">DSM 2261</strain>
    </source>
</reference>
<dbReference type="AlphaFoldDB" id="A0AAC8Q413"/>
<dbReference type="InterPro" id="IPR049818">
    <property type="entry name" value="Expansin_EXLX1-like"/>
</dbReference>
<dbReference type="Proteomes" id="UP000035579">
    <property type="component" value="Chromosome"/>
</dbReference>
<accession>A0AAC8Q413</accession>
<dbReference type="SUPFAM" id="SSF49590">
    <property type="entry name" value="PHL pollen allergen"/>
    <property type="match status" value="1"/>
</dbReference>
<evidence type="ECO:0000259" key="4">
    <source>
        <dbReference type="PROSITE" id="PS50842"/>
    </source>
</evidence>
<name>A0AAC8Q413_9BACT</name>
<dbReference type="RefSeq" id="WP_276326907.1">
    <property type="nucleotide sequence ID" value="NZ_CP011509.1"/>
</dbReference>
<dbReference type="NCBIfam" id="NF041144">
    <property type="entry name" value="expansin_EXLX1"/>
    <property type="match status" value="1"/>
</dbReference>
<dbReference type="PANTHER" id="PTHR31836:SF21">
    <property type="entry name" value="EXPANSIN-LIKE PROTEIN 7"/>
    <property type="match status" value="1"/>
</dbReference>
<evidence type="ECO:0000256" key="1">
    <source>
        <dbReference type="ARBA" id="ARBA00022729"/>
    </source>
</evidence>
<sequence length="302" mass="31552">MRFVPRFLARSTALAALLLCSAACQPPDDTEEQPGADARTRADAGAGTPPGNGQDAGSGTGSDAGSGTGSDAGTGSGSDAGTGPGPDAGTGTGGDTMTSRPLGAFRDGVITYYWEANGTGNCGFDATPEDLDVAAIIKTEYQGSAACGACAEIQGPKGTLRVRIVDSCPDCTTPGHLDLSPSAFAKLADMAAGRVQVKWRFVTCPVSGPLRYRFKEGSSQWWTGLQVRNHHKPIRKLEWLSLGTWVEVPRQDYNYFVQPTGLGLGLLPLRVTAWDGEVVYDTLPGILDSQVVSGVRQFSPLP</sequence>